<dbReference type="InterPro" id="IPR001810">
    <property type="entry name" value="F-box_dom"/>
</dbReference>
<dbReference type="AlphaFoldDB" id="A0A8T0V3F3"/>
<accession>A0A8T0V3F3</accession>
<dbReference type="InterPro" id="IPR005174">
    <property type="entry name" value="KIB1-4_b-propeller"/>
</dbReference>
<dbReference type="PANTHER" id="PTHR44259">
    <property type="entry name" value="OS07G0183000 PROTEIN-RELATED"/>
    <property type="match status" value="1"/>
</dbReference>
<evidence type="ECO:0008006" key="6">
    <source>
        <dbReference type="Google" id="ProtNLM"/>
    </source>
</evidence>
<evidence type="ECO:0000259" key="3">
    <source>
        <dbReference type="Pfam" id="PF03478"/>
    </source>
</evidence>
<comment type="caution">
    <text evidence="4">The sequence shown here is derived from an EMBL/GenBank/DDBJ whole genome shotgun (WGS) entry which is preliminary data.</text>
</comment>
<feature type="region of interest" description="Disordered" evidence="1">
    <location>
        <begin position="1"/>
        <end position="20"/>
    </location>
</feature>
<reference evidence="4" key="1">
    <citation type="submission" date="2020-05" db="EMBL/GenBank/DDBJ databases">
        <title>WGS assembly of Panicum virgatum.</title>
        <authorList>
            <person name="Lovell J.T."/>
            <person name="Jenkins J."/>
            <person name="Shu S."/>
            <person name="Juenger T.E."/>
            <person name="Schmutz J."/>
        </authorList>
    </citation>
    <scope>NUCLEOTIDE SEQUENCE</scope>
    <source>
        <strain evidence="4">AP13</strain>
    </source>
</reference>
<dbReference type="Pfam" id="PF00646">
    <property type="entry name" value="F-box"/>
    <property type="match status" value="1"/>
</dbReference>
<dbReference type="OrthoDB" id="622644at2759"/>
<dbReference type="Proteomes" id="UP000823388">
    <property type="component" value="Chromosome 3K"/>
</dbReference>
<protein>
    <recommendedName>
        <fullName evidence="6">F-box domain-containing protein</fullName>
    </recommendedName>
</protein>
<name>A0A8T0V3F3_PANVG</name>
<dbReference type="InterPro" id="IPR036047">
    <property type="entry name" value="F-box-like_dom_sf"/>
</dbReference>
<dbReference type="Gene3D" id="1.20.1280.50">
    <property type="match status" value="1"/>
</dbReference>
<evidence type="ECO:0000256" key="1">
    <source>
        <dbReference type="SAM" id="MobiDB-lite"/>
    </source>
</evidence>
<feature type="domain" description="F-box" evidence="2">
    <location>
        <begin position="35"/>
        <end position="69"/>
    </location>
</feature>
<dbReference type="SUPFAM" id="SSF81383">
    <property type="entry name" value="F-box domain"/>
    <property type="match status" value="1"/>
</dbReference>
<gene>
    <name evidence="4" type="ORF">PVAP13_3KG236981</name>
</gene>
<organism evidence="4 5">
    <name type="scientific">Panicum virgatum</name>
    <name type="common">Blackwell switchgrass</name>
    <dbReference type="NCBI Taxonomy" id="38727"/>
    <lineage>
        <taxon>Eukaryota</taxon>
        <taxon>Viridiplantae</taxon>
        <taxon>Streptophyta</taxon>
        <taxon>Embryophyta</taxon>
        <taxon>Tracheophyta</taxon>
        <taxon>Spermatophyta</taxon>
        <taxon>Magnoliopsida</taxon>
        <taxon>Liliopsida</taxon>
        <taxon>Poales</taxon>
        <taxon>Poaceae</taxon>
        <taxon>PACMAD clade</taxon>
        <taxon>Panicoideae</taxon>
        <taxon>Panicodae</taxon>
        <taxon>Paniceae</taxon>
        <taxon>Panicinae</taxon>
        <taxon>Panicum</taxon>
        <taxon>Panicum sect. Hiantes</taxon>
    </lineage>
</organism>
<dbReference type="InterPro" id="IPR050942">
    <property type="entry name" value="F-box_BR-signaling"/>
</dbReference>
<sequence length="429" mass="47106">MSMRGALPDSPPGSDSSLSDEFSKVALGPCTSPGWSDLPIDIILTILQRLELPQALAFASVCTTWRAAATAAGVPCCGPLILSWANHLKKTSFPQDECTALTCNWRHLLNVDKAYDVSFPHGCFVACCGASHGWLVLVNELSGLVLYNPFTTSMIPLPPVTDFSCVEVVYRSGGSSEHYLAAGITCHASSLGTWFYQKAVLSDSPSKGGDYTVMIIHCDSNWLSFVKAGQRKWQVASTIELSSRDRYADCAYHGGKFYTITVFGLVEKWDVDKLNGPTKEVVVAARHHLGPIFTRHLVPTPWGDLLGVSAILASGYSDGIRFQICKVDPNGCKKVSRKDLVDHALFLGLNHSSCLPIKNFPGLMDQCIYFCAPWMTQTCQYLNRLRCGWGGVRMYDLKRRKFGHALPFCCDSKGGINLHPTEVWITPNL</sequence>
<dbReference type="EMBL" id="CM029041">
    <property type="protein sequence ID" value="KAG2626669.1"/>
    <property type="molecule type" value="Genomic_DNA"/>
</dbReference>
<feature type="domain" description="KIB1-4 beta-propeller" evidence="3">
    <location>
        <begin position="112"/>
        <end position="371"/>
    </location>
</feature>
<evidence type="ECO:0000313" key="5">
    <source>
        <dbReference type="Proteomes" id="UP000823388"/>
    </source>
</evidence>
<proteinExistence type="predicted"/>
<keyword evidence="5" id="KW-1185">Reference proteome</keyword>
<dbReference type="Pfam" id="PF03478">
    <property type="entry name" value="Beta-prop_KIB1-4"/>
    <property type="match status" value="1"/>
</dbReference>
<evidence type="ECO:0000313" key="4">
    <source>
        <dbReference type="EMBL" id="KAG2626669.1"/>
    </source>
</evidence>
<evidence type="ECO:0000259" key="2">
    <source>
        <dbReference type="Pfam" id="PF00646"/>
    </source>
</evidence>
<dbReference type="PANTHER" id="PTHR44259:SF77">
    <property type="entry name" value="OS04G0563401 PROTEIN"/>
    <property type="match status" value="1"/>
</dbReference>